<dbReference type="EMBL" id="CM046397">
    <property type="protein sequence ID" value="KAI8536784.1"/>
    <property type="molecule type" value="Genomic_DNA"/>
</dbReference>
<organism evidence="1 2">
    <name type="scientific">Rhododendron molle</name>
    <name type="common">Chinese azalea</name>
    <name type="synonym">Azalea mollis</name>
    <dbReference type="NCBI Taxonomy" id="49168"/>
    <lineage>
        <taxon>Eukaryota</taxon>
        <taxon>Viridiplantae</taxon>
        <taxon>Streptophyta</taxon>
        <taxon>Embryophyta</taxon>
        <taxon>Tracheophyta</taxon>
        <taxon>Spermatophyta</taxon>
        <taxon>Magnoliopsida</taxon>
        <taxon>eudicotyledons</taxon>
        <taxon>Gunneridae</taxon>
        <taxon>Pentapetalae</taxon>
        <taxon>asterids</taxon>
        <taxon>Ericales</taxon>
        <taxon>Ericaceae</taxon>
        <taxon>Ericoideae</taxon>
        <taxon>Rhodoreae</taxon>
        <taxon>Rhododendron</taxon>
    </lineage>
</organism>
<accession>A0ACC0M859</accession>
<evidence type="ECO:0000313" key="1">
    <source>
        <dbReference type="EMBL" id="KAI8536784.1"/>
    </source>
</evidence>
<reference evidence="1" key="1">
    <citation type="submission" date="2022-02" db="EMBL/GenBank/DDBJ databases">
        <title>Plant Genome Project.</title>
        <authorList>
            <person name="Zhang R.-G."/>
        </authorList>
    </citation>
    <scope>NUCLEOTIDE SEQUENCE</scope>
    <source>
        <strain evidence="1">AT1</strain>
    </source>
</reference>
<comment type="caution">
    <text evidence="1">The sequence shown here is derived from an EMBL/GenBank/DDBJ whole genome shotgun (WGS) entry which is preliminary data.</text>
</comment>
<name>A0ACC0M859_RHOML</name>
<protein>
    <submittedName>
        <fullName evidence="1">Uncharacterized protein</fullName>
    </submittedName>
</protein>
<proteinExistence type="predicted"/>
<gene>
    <name evidence="1" type="ORF">RHMOL_Rhmol10G0283600</name>
</gene>
<keyword evidence="2" id="KW-1185">Reference proteome</keyword>
<sequence>MISNRIFEELEESYRNATKKDSEESKRDILDHKLLLDLLINEALTIVLGPPVTVPRFRKKGMCPTSRPPHGRKLLHSAWEIICGHLYPPSEKCFYSIDSMLARDLRSTPWAGLMNDDIDSLWKEMESQITGDLIEEIAKDMHS</sequence>
<evidence type="ECO:0000313" key="2">
    <source>
        <dbReference type="Proteomes" id="UP001062846"/>
    </source>
</evidence>
<dbReference type="Proteomes" id="UP001062846">
    <property type="component" value="Chromosome 10"/>
</dbReference>